<dbReference type="InterPro" id="IPR013538">
    <property type="entry name" value="ASHA1/2-like_C"/>
</dbReference>
<protein>
    <submittedName>
        <fullName evidence="3">ATPase</fullName>
    </submittedName>
</protein>
<dbReference type="Gene3D" id="3.30.530.20">
    <property type="match status" value="1"/>
</dbReference>
<dbReference type="Proteomes" id="UP000236893">
    <property type="component" value="Unassembled WGS sequence"/>
</dbReference>
<gene>
    <name evidence="3" type="ORF">C3K47_04965</name>
</gene>
<comment type="similarity">
    <text evidence="1">Belongs to the AHA1 family.</text>
</comment>
<dbReference type="InterPro" id="IPR023393">
    <property type="entry name" value="START-like_dom_sf"/>
</dbReference>
<organism evidence="3 4">
    <name type="scientific">Solitalea longa</name>
    <dbReference type="NCBI Taxonomy" id="2079460"/>
    <lineage>
        <taxon>Bacteria</taxon>
        <taxon>Pseudomonadati</taxon>
        <taxon>Bacteroidota</taxon>
        <taxon>Sphingobacteriia</taxon>
        <taxon>Sphingobacteriales</taxon>
        <taxon>Sphingobacteriaceae</taxon>
        <taxon>Solitalea</taxon>
    </lineage>
</organism>
<keyword evidence="4" id="KW-1185">Reference proteome</keyword>
<dbReference type="EMBL" id="PQVF01000003">
    <property type="protein sequence ID" value="POY37883.1"/>
    <property type="molecule type" value="Genomic_DNA"/>
</dbReference>
<evidence type="ECO:0000313" key="4">
    <source>
        <dbReference type="Proteomes" id="UP000236893"/>
    </source>
</evidence>
<proteinExistence type="inferred from homology"/>
<dbReference type="OrthoDB" id="9795306at2"/>
<comment type="caution">
    <text evidence="3">The sequence shown here is derived from an EMBL/GenBank/DDBJ whole genome shotgun (WGS) entry which is preliminary data.</text>
</comment>
<feature type="domain" description="Activator of Hsp90 ATPase homologue 1/2-like C-terminal" evidence="2">
    <location>
        <begin position="26"/>
        <end position="162"/>
    </location>
</feature>
<dbReference type="RefSeq" id="WP_103788014.1">
    <property type="nucleotide sequence ID" value="NZ_PQVF01000003.1"/>
</dbReference>
<dbReference type="Pfam" id="PF08327">
    <property type="entry name" value="AHSA1"/>
    <property type="match status" value="1"/>
</dbReference>
<name>A0A2S5A6Z8_9SPHI</name>
<reference evidence="3 4" key="1">
    <citation type="submission" date="2018-01" db="EMBL/GenBank/DDBJ databases">
        <authorList>
            <person name="Gaut B.S."/>
            <person name="Morton B.R."/>
            <person name="Clegg M.T."/>
            <person name="Duvall M.R."/>
        </authorList>
    </citation>
    <scope>NUCLEOTIDE SEQUENCE [LARGE SCALE GENOMIC DNA]</scope>
    <source>
        <strain evidence="3 4">HR-AV</strain>
    </source>
</reference>
<accession>A0A2S5A6Z8</accession>
<dbReference type="AlphaFoldDB" id="A0A2S5A6Z8"/>
<dbReference type="CDD" id="cd07814">
    <property type="entry name" value="SRPBCC_CalC_Aha1-like"/>
    <property type="match status" value="1"/>
</dbReference>
<evidence type="ECO:0000256" key="1">
    <source>
        <dbReference type="ARBA" id="ARBA00006817"/>
    </source>
</evidence>
<sequence length="167" mass="19339">MKTVLTFDFSVDKENKTINVKREFAAPLSRVWAAWTQSELLDKWWAPKPYRAKTKTMDFKEGGYWLYAMVSPDNEEFWCRADFHKIVPLKSYAGLDAFCDAAGTINQDFPQSFWSNSFNDYNDNTLVNIEIKYEQLEDLEKIIEMGFKEGFTAGLENLDELLASGDN</sequence>
<evidence type="ECO:0000313" key="3">
    <source>
        <dbReference type="EMBL" id="POY37883.1"/>
    </source>
</evidence>
<evidence type="ECO:0000259" key="2">
    <source>
        <dbReference type="Pfam" id="PF08327"/>
    </source>
</evidence>
<dbReference type="SUPFAM" id="SSF55961">
    <property type="entry name" value="Bet v1-like"/>
    <property type="match status" value="1"/>
</dbReference>